<organism evidence="2 3">
    <name type="scientific">Virgisporangium ochraceum</name>
    <dbReference type="NCBI Taxonomy" id="65505"/>
    <lineage>
        <taxon>Bacteria</taxon>
        <taxon>Bacillati</taxon>
        <taxon>Actinomycetota</taxon>
        <taxon>Actinomycetes</taxon>
        <taxon>Micromonosporales</taxon>
        <taxon>Micromonosporaceae</taxon>
        <taxon>Virgisporangium</taxon>
    </lineage>
</organism>
<feature type="domain" description="HTH arsR-type" evidence="1">
    <location>
        <begin position="20"/>
        <end position="162"/>
    </location>
</feature>
<dbReference type="AlphaFoldDB" id="A0A8J3ZMC1"/>
<dbReference type="InterPro" id="IPR036388">
    <property type="entry name" value="WH-like_DNA-bd_sf"/>
</dbReference>
<dbReference type="InterPro" id="IPR036390">
    <property type="entry name" value="WH_DNA-bd_sf"/>
</dbReference>
<sequence length="198" mass="21620">MGVDAVPENSQSRRVVSEPDELAALAHPLRLDLLNHLMSDGPATASQCARAVGDTPSNCSYHLRYLARHGLVEPVPKGETDDEGDNRERPWRATITGFSFESGPQGRTLAAISLQRDHRLAREYLGRIDDIDPAWREVGGLSTYTLRMTPAELEELGKRLDALIRPYIAATRGQVDGADLVHLGLNAFSLEAGPEAGR</sequence>
<dbReference type="EMBL" id="BOPH01000018">
    <property type="protein sequence ID" value="GIJ66479.1"/>
    <property type="molecule type" value="Genomic_DNA"/>
</dbReference>
<comment type="caution">
    <text evidence="2">The sequence shown here is derived from an EMBL/GenBank/DDBJ whole genome shotgun (WGS) entry which is preliminary data.</text>
</comment>
<dbReference type="InterPro" id="IPR011991">
    <property type="entry name" value="ArsR-like_HTH"/>
</dbReference>
<evidence type="ECO:0000259" key="1">
    <source>
        <dbReference type="SMART" id="SM00418"/>
    </source>
</evidence>
<proteinExistence type="predicted"/>
<protein>
    <submittedName>
        <fullName evidence="2">Transcriptional regulator</fullName>
    </submittedName>
</protein>
<dbReference type="Gene3D" id="1.10.10.10">
    <property type="entry name" value="Winged helix-like DNA-binding domain superfamily/Winged helix DNA-binding domain"/>
    <property type="match status" value="1"/>
</dbReference>
<dbReference type="SMART" id="SM00418">
    <property type="entry name" value="HTH_ARSR"/>
    <property type="match status" value="1"/>
</dbReference>
<dbReference type="Pfam" id="PF12840">
    <property type="entry name" value="HTH_20"/>
    <property type="match status" value="1"/>
</dbReference>
<dbReference type="InterPro" id="IPR001845">
    <property type="entry name" value="HTH_ArsR_DNA-bd_dom"/>
</dbReference>
<reference evidence="2" key="1">
    <citation type="submission" date="2021-01" db="EMBL/GenBank/DDBJ databases">
        <title>Whole genome shotgun sequence of Virgisporangium ochraceum NBRC 16418.</title>
        <authorList>
            <person name="Komaki H."/>
            <person name="Tamura T."/>
        </authorList>
    </citation>
    <scope>NUCLEOTIDE SEQUENCE</scope>
    <source>
        <strain evidence="2">NBRC 16418</strain>
    </source>
</reference>
<accession>A0A8J3ZMC1</accession>
<dbReference type="RefSeq" id="WP_203926454.1">
    <property type="nucleotide sequence ID" value="NZ_BOPH01000018.1"/>
</dbReference>
<keyword evidence="3" id="KW-1185">Reference proteome</keyword>
<evidence type="ECO:0000313" key="2">
    <source>
        <dbReference type="EMBL" id="GIJ66479.1"/>
    </source>
</evidence>
<dbReference type="GO" id="GO:0003700">
    <property type="term" value="F:DNA-binding transcription factor activity"/>
    <property type="evidence" value="ECO:0007669"/>
    <property type="project" value="InterPro"/>
</dbReference>
<gene>
    <name evidence="2" type="ORF">Voc01_013960</name>
</gene>
<evidence type="ECO:0000313" key="3">
    <source>
        <dbReference type="Proteomes" id="UP000635606"/>
    </source>
</evidence>
<name>A0A8J3ZMC1_9ACTN</name>
<dbReference type="Proteomes" id="UP000635606">
    <property type="component" value="Unassembled WGS sequence"/>
</dbReference>
<dbReference type="SUPFAM" id="SSF46785">
    <property type="entry name" value="Winged helix' DNA-binding domain"/>
    <property type="match status" value="1"/>
</dbReference>
<dbReference type="CDD" id="cd00090">
    <property type="entry name" value="HTH_ARSR"/>
    <property type="match status" value="1"/>
</dbReference>